<dbReference type="NCBIfam" id="TIGR02928">
    <property type="entry name" value="orc1/cdc6 family replication initiation protein"/>
    <property type="match status" value="1"/>
</dbReference>
<keyword evidence="3 5" id="KW-0547">Nucleotide-binding</keyword>
<dbReference type="InterPro" id="IPR055237">
    <property type="entry name" value="Cdc6_lid"/>
</dbReference>
<dbReference type="SUPFAM" id="SSF52540">
    <property type="entry name" value="P-loop containing nucleoside triphosphate hydrolases"/>
    <property type="match status" value="1"/>
</dbReference>
<dbReference type="CDD" id="cd08768">
    <property type="entry name" value="Cdc6_C"/>
    <property type="match status" value="1"/>
</dbReference>
<dbReference type="GO" id="GO:0006260">
    <property type="term" value="P:DNA replication"/>
    <property type="evidence" value="ECO:0007669"/>
    <property type="project" value="UniProtKB-UniRule"/>
</dbReference>
<keyword evidence="2 5" id="KW-0235">DNA replication</keyword>
<dbReference type="FunFam" id="1.10.8.60:FF:000073">
    <property type="entry name" value="ORC1-type DNA replication protein"/>
    <property type="match status" value="1"/>
</dbReference>
<dbReference type="InterPro" id="IPR003593">
    <property type="entry name" value="AAA+_ATPase"/>
</dbReference>
<evidence type="ECO:0000259" key="7">
    <source>
        <dbReference type="SMART" id="SM01074"/>
    </source>
</evidence>
<dbReference type="InterPro" id="IPR015163">
    <property type="entry name" value="Cdc6_C"/>
</dbReference>
<feature type="domain" description="Cdc6 C-terminal" evidence="7">
    <location>
        <begin position="328"/>
        <end position="410"/>
    </location>
</feature>
<dbReference type="SUPFAM" id="SSF46785">
    <property type="entry name" value="Winged helix' DNA-binding domain"/>
    <property type="match status" value="1"/>
</dbReference>
<dbReference type="CDD" id="cd18139">
    <property type="entry name" value="HLD_clamp_RarA"/>
    <property type="match status" value="1"/>
</dbReference>
<dbReference type="Proteomes" id="UP000718571">
    <property type="component" value="Unassembled WGS sequence"/>
</dbReference>
<dbReference type="InterPro" id="IPR049945">
    <property type="entry name" value="AAA_22"/>
</dbReference>
<dbReference type="PANTHER" id="PTHR10763:SF26">
    <property type="entry name" value="CELL DIVISION CONTROL PROTEIN 6 HOMOLOG"/>
    <property type="match status" value="1"/>
</dbReference>
<evidence type="ECO:0000256" key="2">
    <source>
        <dbReference type="ARBA" id="ARBA00022705"/>
    </source>
</evidence>
<evidence type="ECO:0000313" key="9">
    <source>
        <dbReference type="Proteomes" id="UP000718571"/>
    </source>
</evidence>
<reference evidence="8 9" key="1">
    <citation type="submission" date="2020-09" db="EMBL/GenBank/DDBJ databases">
        <title>Genomic characterization of a novel Parvarchaeota family in acid mine drainage sediments.</title>
        <authorList>
            <person name="Luo Z.-H."/>
        </authorList>
    </citation>
    <scope>NUCLEOTIDE SEQUENCE [LARGE SCALE GENOMIC DNA]</scope>
    <source>
        <strain evidence="8">MAS1_bins.189</strain>
    </source>
</reference>
<dbReference type="Pfam" id="PF13401">
    <property type="entry name" value="AAA_22"/>
    <property type="match status" value="1"/>
</dbReference>
<feature type="binding site" evidence="5">
    <location>
        <position position="245"/>
    </location>
    <ligand>
        <name>ATP</name>
        <dbReference type="ChEBI" id="CHEBI:30616"/>
    </ligand>
</feature>
<accession>A0A8T3URM1</accession>
<evidence type="ECO:0000256" key="4">
    <source>
        <dbReference type="ARBA" id="ARBA00022840"/>
    </source>
</evidence>
<dbReference type="Gene3D" id="1.10.8.60">
    <property type="match status" value="1"/>
</dbReference>
<dbReference type="SMART" id="SM00382">
    <property type="entry name" value="AAA"/>
    <property type="match status" value="1"/>
</dbReference>
<evidence type="ECO:0000256" key="3">
    <source>
        <dbReference type="ARBA" id="ARBA00022741"/>
    </source>
</evidence>
<sequence>MVKVSLSSLSKEGEDLQTVAPKDPKQIFNEFLQKKRVFKNKEVLSSSFTPNKILHRNSEIEEISNLLAPSLLLERTSNLLIYGFSGTGKSLITRFVAQNLASLAKEKEVNVVPVYINCRLENNNTEYRLISNLSSVFGIKTPTSGLSVNALYKNLVAVIDSDSRDIILILDEIEKLVQNAGDGVLYNLLRINEILKNTKISILGISNNPEFKASLDQRVKSSLSPIEIVFKPYNAIEIADILSLRVKDSFYENVVDDEIINKCAAMAAQEHGDVRRAINLLRVAGELAQQTGSVKITEDLLDRASDLLEQNVTEEIIKSMTKQSKCALYSIISLSKSKNFSKIYSGEVYDYYSRLADKFGLKRLTFRRLSELIGELDYNSLIMTRIKNNGRYGRTRELSIAFPSSLLVRIEQILLSELNQ</sequence>
<dbReference type="GO" id="GO:0005524">
    <property type="term" value="F:ATP binding"/>
    <property type="evidence" value="ECO:0007669"/>
    <property type="project" value="UniProtKB-UniRule"/>
</dbReference>
<dbReference type="InterPro" id="IPR027417">
    <property type="entry name" value="P-loop_NTPase"/>
</dbReference>
<evidence type="ECO:0000259" key="6">
    <source>
        <dbReference type="SMART" id="SM00382"/>
    </source>
</evidence>
<feature type="domain" description="AAA+ ATPase" evidence="6">
    <location>
        <begin position="75"/>
        <end position="234"/>
    </location>
</feature>
<feature type="binding site" evidence="5">
    <location>
        <begin position="87"/>
        <end position="91"/>
    </location>
    <ligand>
        <name>ATP</name>
        <dbReference type="ChEBI" id="CHEBI:30616"/>
    </ligand>
</feature>
<dbReference type="Gene3D" id="1.10.10.10">
    <property type="entry name" value="Winged helix-like DNA-binding domain superfamily/Winged helix DNA-binding domain"/>
    <property type="match status" value="1"/>
</dbReference>
<evidence type="ECO:0000256" key="1">
    <source>
        <dbReference type="ARBA" id="ARBA00006184"/>
    </source>
</evidence>
<dbReference type="HAMAP" id="MF_01407">
    <property type="entry name" value="ORC1_type_DNA_replic_protein"/>
    <property type="match status" value="1"/>
</dbReference>
<protein>
    <recommendedName>
        <fullName evidence="5">ORC1-type DNA replication protein</fullName>
    </recommendedName>
</protein>
<dbReference type="InterPro" id="IPR036390">
    <property type="entry name" value="WH_DNA-bd_sf"/>
</dbReference>
<dbReference type="AlphaFoldDB" id="A0A8T3URM1"/>
<evidence type="ECO:0000313" key="8">
    <source>
        <dbReference type="EMBL" id="MBE5728582.1"/>
    </source>
</evidence>
<name>A0A8T3URM1_9ARCH</name>
<feature type="binding site" evidence="5">
    <location>
        <position position="233"/>
    </location>
    <ligand>
        <name>ATP</name>
        <dbReference type="ChEBI" id="CHEBI:30616"/>
    </ligand>
</feature>
<evidence type="ECO:0000256" key="5">
    <source>
        <dbReference type="HAMAP-Rule" id="MF_01407"/>
    </source>
</evidence>
<comment type="similarity">
    <text evidence="1 5">Belongs to the CDC6/cdc18 family.</text>
</comment>
<dbReference type="PANTHER" id="PTHR10763">
    <property type="entry name" value="CELL DIVISION CONTROL PROTEIN 6-RELATED"/>
    <property type="match status" value="1"/>
</dbReference>
<dbReference type="InterPro" id="IPR036388">
    <property type="entry name" value="WH-like_DNA-bd_sf"/>
</dbReference>
<dbReference type="InterPro" id="IPR014277">
    <property type="entry name" value="Orc1/Cdc6_arc"/>
</dbReference>
<dbReference type="SMART" id="SM01074">
    <property type="entry name" value="Cdc6_C"/>
    <property type="match status" value="1"/>
</dbReference>
<gene>
    <name evidence="8" type="ORF">IHE51_01860</name>
</gene>
<dbReference type="InterPro" id="IPR050311">
    <property type="entry name" value="ORC1/CDC6"/>
</dbReference>
<dbReference type="Pfam" id="PF22703">
    <property type="entry name" value="Cdc6_lid"/>
    <property type="match status" value="1"/>
</dbReference>
<keyword evidence="4 5" id="KW-0067">ATP-binding</keyword>
<comment type="function">
    <text evidence="5">Involved in regulation of DNA replication.</text>
</comment>
<proteinExistence type="inferred from homology"/>
<dbReference type="GO" id="GO:0016887">
    <property type="term" value="F:ATP hydrolysis activity"/>
    <property type="evidence" value="ECO:0007669"/>
    <property type="project" value="InterPro"/>
</dbReference>
<dbReference type="CDD" id="cd00009">
    <property type="entry name" value="AAA"/>
    <property type="match status" value="1"/>
</dbReference>
<dbReference type="EMBL" id="JADFAR010000023">
    <property type="protein sequence ID" value="MBE5728582.1"/>
    <property type="molecule type" value="Genomic_DNA"/>
</dbReference>
<dbReference type="Gene3D" id="3.40.50.300">
    <property type="entry name" value="P-loop containing nucleotide triphosphate hydrolases"/>
    <property type="match status" value="1"/>
</dbReference>
<organism evidence="8 9">
    <name type="scientific">Candidatus Acidifodinimicrobium mancum</name>
    <dbReference type="NCBI Taxonomy" id="2898728"/>
    <lineage>
        <taxon>Archaea</taxon>
        <taxon>Candidatus Parvarchaeota</taxon>
        <taxon>Candidatus Acidifodinimicrobiaceae</taxon>
        <taxon>Candidatus Acidifodinimicrobium</taxon>
    </lineage>
</organism>
<dbReference type="Pfam" id="PF09079">
    <property type="entry name" value="WHD_Cdc6"/>
    <property type="match status" value="1"/>
</dbReference>
<comment type="caution">
    <text evidence="8">The sequence shown here is derived from an EMBL/GenBank/DDBJ whole genome shotgun (WGS) entry which is preliminary data.</text>
</comment>